<gene>
    <name evidence="3" type="ORF">DFR68_10714</name>
</gene>
<dbReference type="AlphaFoldDB" id="A0A370H009"/>
<sequence>MAAVEWTQAQHEPPVSTRSVRVEVPPSGPVRTCVGCRKRELAADLLRVVAHSSDEGGVAIVPDPRHRLPGRGAWLHPVQACLSTAERRRAFGRALRVSGKLDISALEHYIENRHEHS</sequence>
<feature type="domain" description="YlxR" evidence="2">
    <location>
        <begin position="31"/>
        <end position="100"/>
    </location>
</feature>
<reference evidence="3 4" key="1">
    <citation type="submission" date="2018-07" db="EMBL/GenBank/DDBJ databases">
        <title>Genomic Encyclopedia of Type Strains, Phase IV (KMG-IV): sequencing the most valuable type-strain genomes for metagenomic binning, comparative biology and taxonomic classification.</title>
        <authorList>
            <person name="Goeker M."/>
        </authorList>
    </citation>
    <scope>NUCLEOTIDE SEQUENCE [LARGE SCALE GENOMIC DNA]</scope>
    <source>
        <strain evidence="3 4">DSM 44952</strain>
    </source>
</reference>
<dbReference type="STRING" id="1210089.GCA_001613165_08237"/>
<dbReference type="SUPFAM" id="SSF64376">
    <property type="entry name" value="YlxR-like"/>
    <property type="match status" value="1"/>
</dbReference>
<dbReference type="InterPro" id="IPR007393">
    <property type="entry name" value="YlxR_dom"/>
</dbReference>
<accession>A0A370H009</accession>
<dbReference type="RefSeq" id="WP_084520513.1">
    <property type="nucleotide sequence ID" value="NZ_QQAZ01000007.1"/>
</dbReference>
<dbReference type="PANTHER" id="PTHR34215:SF1">
    <property type="entry name" value="YLXR DOMAIN-CONTAINING PROTEIN"/>
    <property type="match status" value="1"/>
</dbReference>
<dbReference type="Proteomes" id="UP000255355">
    <property type="component" value="Unassembled WGS sequence"/>
</dbReference>
<evidence type="ECO:0000313" key="3">
    <source>
        <dbReference type="EMBL" id="RDI48889.1"/>
    </source>
</evidence>
<dbReference type="Gene3D" id="3.30.1230.10">
    <property type="entry name" value="YlxR-like"/>
    <property type="match status" value="1"/>
</dbReference>
<evidence type="ECO:0000259" key="2">
    <source>
        <dbReference type="Pfam" id="PF04296"/>
    </source>
</evidence>
<dbReference type="Pfam" id="PF04296">
    <property type="entry name" value="YlxR"/>
    <property type="match status" value="1"/>
</dbReference>
<proteinExistence type="predicted"/>
<protein>
    <recommendedName>
        <fullName evidence="2">YlxR domain-containing protein</fullName>
    </recommendedName>
</protein>
<comment type="caution">
    <text evidence="3">The sequence shown here is derived from an EMBL/GenBank/DDBJ whole genome shotgun (WGS) entry which is preliminary data.</text>
</comment>
<feature type="region of interest" description="Disordered" evidence="1">
    <location>
        <begin position="1"/>
        <end position="23"/>
    </location>
</feature>
<evidence type="ECO:0000256" key="1">
    <source>
        <dbReference type="SAM" id="MobiDB-lite"/>
    </source>
</evidence>
<dbReference type="InterPro" id="IPR037465">
    <property type="entry name" value="YlxR"/>
</dbReference>
<organism evidence="3 4">
    <name type="scientific">Nocardia mexicana</name>
    <dbReference type="NCBI Taxonomy" id="279262"/>
    <lineage>
        <taxon>Bacteria</taxon>
        <taxon>Bacillati</taxon>
        <taxon>Actinomycetota</taxon>
        <taxon>Actinomycetes</taxon>
        <taxon>Mycobacteriales</taxon>
        <taxon>Nocardiaceae</taxon>
        <taxon>Nocardia</taxon>
    </lineage>
</organism>
<name>A0A370H009_9NOCA</name>
<dbReference type="EMBL" id="QQAZ01000007">
    <property type="protein sequence ID" value="RDI48889.1"/>
    <property type="molecule type" value="Genomic_DNA"/>
</dbReference>
<dbReference type="InterPro" id="IPR035931">
    <property type="entry name" value="YlxR-like_sf"/>
</dbReference>
<dbReference type="PANTHER" id="PTHR34215">
    <property type="entry name" value="BLL0784 PROTEIN"/>
    <property type="match status" value="1"/>
</dbReference>
<dbReference type="OrthoDB" id="5244965at2"/>
<evidence type="ECO:0000313" key="4">
    <source>
        <dbReference type="Proteomes" id="UP000255355"/>
    </source>
</evidence>
<keyword evidence="4" id="KW-1185">Reference proteome</keyword>